<evidence type="ECO:0000256" key="1">
    <source>
        <dbReference type="SAM" id="MobiDB-lite"/>
    </source>
</evidence>
<dbReference type="EMBL" id="JAOPHQ010000854">
    <property type="protein sequence ID" value="KAK0153329.1"/>
    <property type="molecule type" value="Genomic_DNA"/>
</dbReference>
<protein>
    <submittedName>
        <fullName evidence="2">Uncharacterized protein</fullName>
    </submittedName>
</protein>
<keyword evidence="3" id="KW-1185">Reference proteome</keyword>
<feature type="compositionally biased region" description="Polar residues" evidence="1">
    <location>
        <begin position="25"/>
        <end position="44"/>
    </location>
</feature>
<accession>A0AA47N6U9</accession>
<proteinExistence type="predicted"/>
<evidence type="ECO:0000313" key="2">
    <source>
        <dbReference type="EMBL" id="KAK0153329.1"/>
    </source>
</evidence>
<dbReference type="Proteomes" id="UP001174136">
    <property type="component" value="Unassembled WGS sequence"/>
</dbReference>
<gene>
    <name evidence="2" type="ORF">N1851_005012</name>
</gene>
<sequence length="167" mass="17776">MDTHIASIIGYTALCGIIPGGDTDTLSTEPAVPSTSQTAETQASPACAQEPEAVEELGQLEEQEQPGPSTSHPVHPGGARVLTEAVLQNQEETTKAIIDIKDQLSKSTNRLNSIREWEMLCVGHGLVCSGGFLQRDAVADGQVMKDTASQDDVADFFRLVLKCSPRA</sequence>
<name>A0AA47N6U9_MERPO</name>
<organism evidence="2 3">
    <name type="scientific">Merluccius polli</name>
    <name type="common">Benguela hake</name>
    <name type="synonym">Merluccius cadenati</name>
    <dbReference type="NCBI Taxonomy" id="89951"/>
    <lineage>
        <taxon>Eukaryota</taxon>
        <taxon>Metazoa</taxon>
        <taxon>Chordata</taxon>
        <taxon>Craniata</taxon>
        <taxon>Vertebrata</taxon>
        <taxon>Euteleostomi</taxon>
        <taxon>Actinopterygii</taxon>
        <taxon>Neopterygii</taxon>
        <taxon>Teleostei</taxon>
        <taxon>Neoteleostei</taxon>
        <taxon>Acanthomorphata</taxon>
        <taxon>Zeiogadaria</taxon>
        <taxon>Gadariae</taxon>
        <taxon>Gadiformes</taxon>
        <taxon>Gadoidei</taxon>
        <taxon>Merlucciidae</taxon>
        <taxon>Merluccius</taxon>
    </lineage>
</organism>
<comment type="caution">
    <text evidence="2">The sequence shown here is derived from an EMBL/GenBank/DDBJ whole genome shotgun (WGS) entry which is preliminary data.</text>
</comment>
<feature type="region of interest" description="Disordered" evidence="1">
    <location>
        <begin position="25"/>
        <end position="51"/>
    </location>
</feature>
<reference evidence="2" key="1">
    <citation type="journal article" date="2023" name="Front. Mar. Sci.">
        <title>A new Merluccius polli reference genome to investigate the effects of global change in West African waters.</title>
        <authorList>
            <person name="Mateo J.L."/>
            <person name="Blanco-Fernandez C."/>
            <person name="Garcia-Vazquez E."/>
            <person name="Machado-Schiaffino G."/>
        </authorList>
    </citation>
    <scope>NUCLEOTIDE SEQUENCE</scope>
    <source>
        <strain evidence="2">C29</strain>
        <tissue evidence="2">Fin</tissue>
    </source>
</reference>
<dbReference type="AlphaFoldDB" id="A0AA47N6U9"/>
<evidence type="ECO:0000313" key="3">
    <source>
        <dbReference type="Proteomes" id="UP001174136"/>
    </source>
</evidence>